<sequence>METIDQGGAAQNRKNNRLQVSGYGLGARIAAIATSVGGKKRLAELVNISEGHLYRYISEANEPTASKLVALAHIGEVSLDWLLTGRESGQQVPSEGVALDLEVLESLGLIAFEELQERALSLEPATQARLLRVLYRHFVGRGETPDRETIRDFIDLAARNP</sequence>
<feature type="domain" description="HTH cro/C1-type" evidence="1">
    <location>
        <begin position="42"/>
        <end position="82"/>
    </location>
</feature>
<protein>
    <submittedName>
        <fullName evidence="2">Transcriptional regulator</fullName>
    </submittedName>
</protein>
<dbReference type="CDD" id="cd00093">
    <property type="entry name" value="HTH_XRE"/>
    <property type="match status" value="1"/>
</dbReference>
<dbReference type="SUPFAM" id="SSF47413">
    <property type="entry name" value="lambda repressor-like DNA-binding domains"/>
    <property type="match status" value="1"/>
</dbReference>
<dbReference type="Gene3D" id="1.10.260.40">
    <property type="entry name" value="lambda repressor-like DNA-binding domains"/>
    <property type="match status" value="1"/>
</dbReference>
<organism evidence="2 3">
    <name type="scientific">Halorhodospira halochloris</name>
    <name type="common">Ectothiorhodospira halochloris</name>
    <dbReference type="NCBI Taxonomy" id="1052"/>
    <lineage>
        <taxon>Bacteria</taxon>
        <taxon>Pseudomonadati</taxon>
        <taxon>Pseudomonadota</taxon>
        <taxon>Gammaproteobacteria</taxon>
        <taxon>Chromatiales</taxon>
        <taxon>Ectothiorhodospiraceae</taxon>
        <taxon>Halorhodospira</taxon>
    </lineage>
</organism>
<accession>A0A0X8XAY0</accession>
<dbReference type="KEGG" id="hhk:HH1059_19320"/>
<dbReference type="RefSeq" id="WP_096409962.1">
    <property type="nucleotide sequence ID" value="NZ_AP017372.2"/>
</dbReference>
<dbReference type="AlphaFoldDB" id="A0A0X8XAY0"/>
<proteinExistence type="predicted"/>
<dbReference type="PROSITE" id="PS50943">
    <property type="entry name" value="HTH_CROC1"/>
    <property type="match status" value="1"/>
</dbReference>
<keyword evidence="3" id="KW-1185">Reference proteome</keyword>
<dbReference type="InterPro" id="IPR010982">
    <property type="entry name" value="Lambda_DNA-bd_dom_sf"/>
</dbReference>
<dbReference type="Proteomes" id="UP000218890">
    <property type="component" value="Chromosome"/>
</dbReference>
<evidence type="ECO:0000313" key="3">
    <source>
        <dbReference type="Proteomes" id="UP000218890"/>
    </source>
</evidence>
<dbReference type="GO" id="GO:0003677">
    <property type="term" value="F:DNA binding"/>
    <property type="evidence" value="ECO:0007669"/>
    <property type="project" value="InterPro"/>
</dbReference>
<dbReference type="InterPro" id="IPR001387">
    <property type="entry name" value="Cro/C1-type_HTH"/>
</dbReference>
<evidence type="ECO:0000313" key="2">
    <source>
        <dbReference type="EMBL" id="BAU58625.1"/>
    </source>
</evidence>
<dbReference type="OrthoDB" id="5959816at2"/>
<reference evidence="2" key="1">
    <citation type="submission" date="2016-02" db="EMBL/GenBank/DDBJ databases">
        <title>Halorhodospira halochloris DSM-1059 complete genome, version 2.</title>
        <authorList>
            <person name="Tsukatani Y."/>
        </authorList>
    </citation>
    <scope>NUCLEOTIDE SEQUENCE</scope>
    <source>
        <strain evidence="2">DSM 1059</strain>
    </source>
</reference>
<name>A0A0X8XAY0_HALHR</name>
<dbReference type="EMBL" id="AP017372">
    <property type="protein sequence ID" value="BAU58625.1"/>
    <property type="molecule type" value="Genomic_DNA"/>
</dbReference>
<gene>
    <name evidence="2" type="ORF">HH1059_19320</name>
</gene>
<dbReference type="Pfam" id="PF01381">
    <property type="entry name" value="HTH_3"/>
    <property type="match status" value="1"/>
</dbReference>
<evidence type="ECO:0000259" key="1">
    <source>
        <dbReference type="PROSITE" id="PS50943"/>
    </source>
</evidence>